<evidence type="ECO:0000256" key="1">
    <source>
        <dbReference type="SAM" id="MobiDB-lite"/>
    </source>
</evidence>
<feature type="compositionally biased region" description="Basic and acidic residues" evidence="1">
    <location>
        <begin position="110"/>
        <end position="120"/>
    </location>
</feature>
<dbReference type="InterPro" id="IPR007730">
    <property type="entry name" value="SPOR-like_dom"/>
</dbReference>
<keyword evidence="2" id="KW-0812">Transmembrane</keyword>
<proteinExistence type="predicted"/>
<feature type="region of interest" description="Disordered" evidence="1">
    <location>
        <begin position="259"/>
        <end position="286"/>
    </location>
</feature>
<feature type="domain" description="SPOR" evidence="3">
    <location>
        <begin position="308"/>
        <end position="358"/>
    </location>
</feature>
<keyword evidence="2" id="KW-0472">Membrane</keyword>
<dbReference type="Gene3D" id="3.30.70.1070">
    <property type="entry name" value="Sporulation related repeat"/>
    <property type="match status" value="1"/>
</dbReference>
<dbReference type="GO" id="GO:0042834">
    <property type="term" value="F:peptidoglycan binding"/>
    <property type="evidence" value="ECO:0007669"/>
    <property type="project" value="InterPro"/>
</dbReference>
<dbReference type="Pfam" id="PF05036">
    <property type="entry name" value="SPOR"/>
    <property type="match status" value="1"/>
</dbReference>
<dbReference type="EMBL" id="CP051428">
    <property type="protein sequence ID" value="QJC52945.1"/>
    <property type="molecule type" value="Genomic_DNA"/>
</dbReference>
<protein>
    <recommendedName>
        <fullName evidence="3">SPOR domain-containing protein</fullName>
    </recommendedName>
</protein>
<reference evidence="4 5" key="1">
    <citation type="submission" date="2020-04" db="EMBL/GenBank/DDBJ databases">
        <title>Novel Paenibacillus strain UniB2 isolated from commercial digestive syrup.</title>
        <authorList>
            <person name="Thorat V."/>
            <person name="Kirdat K."/>
            <person name="Tiwarekar B."/>
            <person name="Yadav A."/>
        </authorList>
    </citation>
    <scope>NUCLEOTIDE SEQUENCE [LARGE SCALE GENOMIC DNA]</scope>
    <source>
        <strain evidence="4 5">UniB2</strain>
    </source>
</reference>
<keyword evidence="5" id="KW-1185">Reference proteome</keyword>
<dbReference type="KEGG" id="palr:HGI30_16135"/>
<keyword evidence="2" id="KW-1133">Transmembrane helix</keyword>
<feature type="transmembrane region" description="Helical" evidence="2">
    <location>
        <begin position="222"/>
        <end position="248"/>
    </location>
</feature>
<accession>A0A6H2GZW1</accession>
<dbReference type="Proteomes" id="UP000502136">
    <property type="component" value="Chromosome"/>
</dbReference>
<evidence type="ECO:0000313" key="4">
    <source>
        <dbReference type="EMBL" id="QJC52945.1"/>
    </source>
</evidence>
<organism evidence="4 5">
    <name type="scientific">Paenibacillus albicereus</name>
    <dbReference type="NCBI Taxonomy" id="2726185"/>
    <lineage>
        <taxon>Bacteria</taxon>
        <taxon>Bacillati</taxon>
        <taxon>Bacillota</taxon>
        <taxon>Bacilli</taxon>
        <taxon>Bacillales</taxon>
        <taxon>Paenibacillaceae</taxon>
        <taxon>Paenibacillus</taxon>
    </lineage>
</organism>
<evidence type="ECO:0000256" key="2">
    <source>
        <dbReference type="SAM" id="Phobius"/>
    </source>
</evidence>
<evidence type="ECO:0000259" key="3">
    <source>
        <dbReference type="Pfam" id="PF05036"/>
    </source>
</evidence>
<feature type="compositionally biased region" description="Low complexity" evidence="1">
    <location>
        <begin position="276"/>
        <end position="286"/>
    </location>
</feature>
<feature type="region of interest" description="Disordered" evidence="1">
    <location>
        <begin position="1"/>
        <end position="47"/>
    </location>
</feature>
<gene>
    <name evidence="4" type="ORF">HGI30_16135</name>
</gene>
<evidence type="ECO:0000313" key="5">
    <source>
        <dbReference type="Proteomes" id="UP000502136"/>
    </source>
</evidence>
<feature type="region of interest" description="Disordered" evidence="1">
    <location>
        <begin position="64"/>
        <end position="153"/>
    </location>
</feature>
<dbReference type="RefSeq" id="WP_168908494.1">
    <property type="nucleotide sequence ID" value="NZ_CP051428.1"/>
</dbReference>
<feature type="compositionally biased region" description="Low complexity" evidence="1">
    <location>
        <begin position="73"/>
        <end position="90"/>
    </location>
</feature>
<sequence>MTKVRVTYRPDGSGRLVQEGRAASGLPRAGSEPRPGLRSAGSPGAAAGMEELSAMSFAESYEPWVSPFQDNPIGELELAPGEIEAAPAEGDAADEDPAWTQWPGEAAAPELDRAPYEGEARAAGPEATEPERVRNGAEPTAAADEPGGLEQPSEWLRAVPHPSTGRLVQDYSGRSEIGYDEPGAWPSGPVIEPDAARPARAAGKSARAKRAARTAEGPGPSWLKVLLSIAGAIATGAVLGYMTLTLFAGQGLMPDRDKQAADASAAVRGGLDEESPSSAAAGSETAAKEAATVRSVAAGWPERTYQLLQYGVFSSKASAEAAAAELKKAGLASALRHDGDYRVYAGVAGSRAQAEQLAGGMTGTEVYLKGLKLPSVPELAFAGTADQLNAYDEGASGLIGDLAGQTAALLAGDAAKSDAASRADWTKRLDEWLKTAADAGPNWSGKPMQGSAGALADALRQAGAELKAYEGSPKAATLWAVQAQLTAAALAQLELREAALPG</sequence>
<dbReference type="InterPro" id="IPR036680">
    <property type="entry name" value="SPOR-like_sf"/>
</dbReference>
<dbReference type="AlphaFoldDB" id="A0A6H2GZW1"/>
<name>A0A6H2GZW1_9BACL</name>
<dbReference type="SUPFAM" id="SSF110997">
    <property type="entry name" value="Sporulation related repeat"/>
    <property type="match status" value="1"/>
</dbReference>